<dbReference type="Proteomes" id="UP000422108">
    <property type="component" value="Chromosome"/>
</dbReference>
<accession>A0A5K8ACE4</accession>
<proteinExistence type="predicted"/>
<reference evidence="2 3" key="1">
    <citation type="submission" date="2019-11" db="EMBL/GenBank/DDBJ databases">
        <title>Comparative genomics of hydrocarbon-degrading Desulfosarcina strains.</title>
        <authorList>
            <person name="Watanabe M."/>
            <person name="Kojima H."/>
            <person name="Fukui M."/>
        </authorList>
    </citation>
    <scope>NUCLEOTIDE SEQUENCE [LARGE SCALE GENOMIC DNA]</scope>
    <source>
        <strain evidence="3">oXyS1</strain>
    </source>
</reference>
<evidence type="ECO:0000313" key="3">
    <source>
        <dbReference type="Proteomes" id="UP000422108"/>
    </source>
</evidence>
<evidence type="ECO:0000256" key="1">
    <source>
        <dbReference type="SAM" id="MobiDB-lite"/>
    </source>
</evidence>
<dbReference type="AlphaFoldDB" id="A0A5K8ACE4"/>
<name>A0A5K8ACE4_9BACT</name>
<sequence length="55" mass="6075">MTILLLTDPDRNGSNKVVNPPEMQLLSNASDWVRAKRNRCPTQDPVVDVQITVAG</sequence>
<dbReference type="EMBL" id="AP021879">
    <property type="protein sequence ID" value="BBO90332.1"/>
    <property type="molecule type" value="Genomic_DNA"/>
</dbReference>
<keyword evidence="3" id="KW-1185">Reference proteome</keyword>
<gene>
    <name evidence="2" type="ORF">DSCOOX_35120</name>
</gene>
<evidence type="ECO:0000313" key="2">
    <source>
        <dbReference type="EMBL" id="BBO90332.1"/>
    </source>
</evidence>
<feature type="region of interest" description="Disordered" evidence="1">
    <location>
        <begin position="1"/>
        <end position="21"/>
    </location>
</feature>
<organism evidence="2 3">
    <name type="scientific">Desulfosarcina ovata subsp. ovata</name>
    <dbReference type="NCBI Taxonomy" id="2752305"/>
    <lineage>
        <taxon>Bacteria</taxon>
        <taxon>Pseudomonadati</taxon>
        <taxon>Thermodesulfobacteriota</taxon>
        <taxon>Desulfobacteria</taxon>
        <taxon>Desulfobacterales</taxon>
        <taxon>Desulfosarcinaceae</taxon>
        <taxon>Desulfosarcina</taxon>
    </lineage>
</organism>
<dbReference type="RefSeq" id="WP_155311405.1">
    <property type="nucleotide sequence ID" value="NZ_AP021879.1"/>
</dbReference>
<protein>
    <submittedName>
        <fullName evidence="2">Uncharacterized protein</fullName>
    </submittedName>
</protein>